<feature type="compositionally biased region" description="Basic and acidic residues" evidence="1">
    <location>
        <begin position="29"/>
        <end position="47"/>
    </location>
</feature>
<evidence type="ECO:0000256" key="1">
    <source>
        <dbReference type="SAM" id="MobiDB-lite"/>
    </source>
</evidence>
<dbReference type="AlphaFoldDB" id="A0AAW1F512"/>
<accession>A0AAW1F512</accession>
<keyword evidence="3" id="KW-1185">Reference proteome</keyword>
<feature type="region of interest" description="Disordered" evidence="1">
    <location>
        <begin position="29"/>
        <end position="60"/>
    </location>
</feature>
<dbReference type="Proteomes" id="UP001488805">
    <property type="component" value="Unassembled WGS sequence"/>
</dbReference>
<name>A0AAW1F512_ZOAVI</name>
<gene>
    <name evidence="2" type="ORF">VZT92_013613</name>
</gene>
<protein>
    <submittedName>
        <fullName evidence="2">Uncharacterized protein</fullName>
    </submittedName>
</protein>
<reference evidence="2 3" key="1">
    <citation type="journal article" date="2024" name="Genome Biol. Evol.">
        <title>Chromosome-level genome assembly of the viviparous eelpout Zoarces viviparus.</title>
        <authorList>
            <person name="Fuhrmann N."/>
            <person name="Brasseur M.V."/>
            <person name="Bakowski C.E."/>
            <person name="Podsiadlowski L."/>
            <person name="Prost S."/>
            <person name="Krehenwinkel H."/>
            <person name="Mayer C."/>
        </authorList>
    </citation>
    <scope>NUCLEOTIDE SEQUENCE [LARGE SCALE GENOMIC DNA]</scope>
    <source>
        <strain evidence="2">NO-MEL_2022_Ind0_liver</strain>
    </source>
</reference>
<sequence>MAVSPRCRSALPFVASVLCHVAPRLGRRRDEERLRRSRREERKEKGKQVAGHSSGFCRGPSRERLYGNEVMRAWDVSVRLQADSADGGGII</sequence>
<evidence type="ECO:0000313" key="3">
    <source>
        <dbReference type="Proteomes" id="UP001488805"/>
    </source>
</evidence>
<organism evidence="2 3">
    <name type="scientific">Zoarces viviparus</name>
    <name type="common">Viviparous eelpout</name>
    <name type="synonym">Blennius viviparus</name>
    <dbReference type="NCBI Taxonomy" id="48416"/>
    <lineage>
        <taxon>Eukaryota</taxon>
        <taxon>Metazoa</taxon>
        <taxon>Chordata</taxon>
        <taxon>Craniata</taxon>
        <taxon>Vertebrata</taxon>
        <taxon>Euteleostomi</taxon>
        <taxon>Actinopterygii</taxon>
        <taxon>Neopterygii</taxon>
        <taxon>Teleostei</taxon>
        <taxon>Neoteleostei</taxon>
        <taxon>Acanthomorphata</taxon>
        <taxon>Eupercaria</taxon>
        <taxon>Perciformes</taxon>
        <taxon>Cottioidei</taxon>
        <taxon>Zoarcales</taxon>
        <taxon>Zoarcidae</taxon>
        <taxon>Zoarcinae</taxon>
        <taxon>Zoarces</taxon>
    </lineage>
</organism>
<comment type="caution">
    <text evidence="2">The sequence shown here is derived from an EMBL/GenBank/DDBJ whole genome shotgun (WGS) entry which is preliminary data.</text>
</comment>
<proteinExistence type="predicted"/>
<dbReference type="EMBL" id="JBCEZU010000111">
    <property type="protein sequence ID" value="KAK9529525.1"/>
    <property type="molecule type" value="Genomic_DNA"/>
</dbReference>
<evidence type="ECO:0000313" key="2">
    <source>
        <dbReference type="EMBL" id="KAK9529525.1"/>
    </source>
</evidence>